<feature type="domain" description="4Fe-4S ferredoxin-type" evidence="5">
    <location>
        <begin position="427"/>
        <end position="456"/>
    </location>
</feature>
<dbReference type="KEGG" id="vta:A0681"/>
<name>A0A2N8Z9T2_9VIBR</name>
<sequence>MLKSLLESSSSDNGKARCFAVENTVELTNLIPPTVSYNSTGHLVVIGPISILKDLAPQLTEMATVTFLCTDNQLALSGSDLSRVDAVDNAEPLDRLYFSKRIHVTGFLGTFQVSVEVNGVMENLAQVAIGKDRFDLVLDMTLTSHMSEEVPVPGYYPVGRGYPKLAEALTEIPTLMGTFDKPKFFRLDTDKCAHSSRGVKGCDRCVDACPAGALTSDGNDEIGHKIQINPYLCQGVGTCATACPTEAISYALPEPEQTQKFIENLLANYKKAGGMNPIILFCSERHESYNVMALKALPDNVIPVELEDLPSVGIDTWFAALTNGACQVMFAASLHMPETIKRVLGQEVEVAKQLLTQLGLEPNRIDILFLESMRNGLPELIERPLALLLGPLEGNKRQRLFTALDNLAQIYTPKQLETQVSASAPFGKVSCDETSCTLCMGCVAVCPTAALHNDGSSPKLQFIEQDCIQCGMCEKACPENALTLSSQFNWDHETRQTPQVIHEEKAAECLSCGKPFAPQSMITMLQDKLRGHSHFANETALSRIAMCEDCRVIDMFSTLADNPEKQLDI</sequence>
<evidence type="ECO:0000256" key="2">
    <source>
        <dbReference type="ARBA" id="ARBA00022723"/>
    </source>
</evidence>
<dbReference type="AlphaFoldDB" id="A0A2N8Z9T2"/>
<dbReference type="Proteomes" id="UP000235828">
    <property type="component" value="Chromosome A"/>
</dbReference>
<dbReference type="OrthoDB" id="9808559at2"/>
<feature type="domain" description="4Fe-4S ferredoxin-type" evidence="5">
    <location>
        <begin position="224"/>
        <end position="253"/>
    </location>
</feature>
<dbReference type="SUPFAM" id="SSF54862">
    <property type="entry name" value="4Fe-4S ferredoxins"/>
    <property type="match status" value="1"/>
</dbReference>
<dbReference type="EMBL" id="LT960611">
    <property type="protein sequence ID" value="SON48660.1"/>
    <property type="molecule type" value="Genomic_DNA"/>
</dbReference>
<keyword evidence="7" id="KW-1185">Reference proteome</keyword>
<dbReference type="RefSeq" id="WP_102521465.1">
    <property type="nucleotide sequence ID" value="NZ_LT960611.1"/>
</dbReference>
<protein>
    <submittedName>
        <fullName evidence="6">Ferredoxin</fullName>
    </submittedName>
</protein>
<dbReference type="Pfam" id="PF00037">
    <property type="entry name" value="Fer4"/>
    <property type="match status" value="1"/>
</dbReference>
<evidence type="ECO:0000256" key="1">
    <source>
        <dbReference type="ARBA" id="ARBA00022485"/>
    </source>
</evidence>
<organism evidence="6 7">
    <name type="scientific">Vibrio tapetis subsp. tapetis</name>
    <dbReference type="NCBI Taxonomy" id="1671868"/>
    <lineage>
        <taxon>Bacteria</taxon>
        <taxon>Pseudomonadati</taxon>
        <taxon>Pseudomonadota</taxon>
        <taxon>Gammaproteobacteria</taxon>
        <taxon>Vibrionales</taxon>
        <taxon>Vibrionaceae</taxon>
        <taxon>Vibrio</taxon>
    </lineage>
</organism>
<dbReference type="InterPro" id="IPR017896">
    <property type="entry name" value="4Fe4S_Fe-S-bd"/>
</dbReference>
<keyword evidence="1" id="KW-0004">4Fe-4S</keyword>
<feature type="domain" description="4Fe-4S ferredoxin-type" evidence="5">
    <location>
        <begin position="190"/>
        <end position="219"/>
    </location>
</feature>
<keyword evidence="2" id="KW-0479">Metal-binding</keyword>
<keyword evidence="4" id="KW-0411">Iron-sulfur</keyword>
<dbReference type="GO" id="GO:0051539">
    <property type="term" value="F:4 iron, 4 sulfur cluster binding"/>
    <property type="evidence" value="ECO:0007669"/>
    <property type="project" value="UniProtKB-KW"/>
</dbReference>
<dbReference type="GO" id="GO:0046872">
    <property type="term" value="F:metal ion binding"/>
    <property type="evidence" value="ECO:0007669"/>
    <property type="project" value="UniProtKB-KW"/>
</dbReference>
<evidence type="ECO:0000256" key="4">
    <source>
        <dbReference type="ARBA" id="ARBA00023014"/>
    </source>
</evidence>
<accession>A0A2N8Z9T2</accession>
<dbReference type="PROSITE" id="PS00198">
    <property type="entry name" value="4FE4S_FER_1"/>
    <property type="match status" value="1"/>
</dbReference>
<dbReference type="PROSITE" id="PS51379">
    <property type="entry name" value="4FE4S_FER_2"/>
    <property type="match status" value="4"/>
</dbReference>
<proteinExistence type="predicted"/>
<dbReference type="Pfam" id="PF12800">
    <property type="entry name" value="Fer4_4"/>
    <property type="match status" value="1"/>
</dbReference>
<evidence type="ECO:0000259" key="5">
    <source>
        <dbReference type="PROSITE" id="PS51379"/>
    </source>
</evidence>
<feature type="domain" description="4Fe-4S ferredoxin-type" evidence="5">
    <location>
        <begin position="458"/>
        <end position="487"/>
    </location>
</feature>
<dbReference type="InterPro" id="IPR050572">
    <property type="entry name" value="Fe-S_Ferredoxin"/>
</dbReference>
<reference evidence="6 7" key="1">
    <citation type="submission" date="2017-10" db="EMBL/GenBank/DDBJ databases">
        <authorList>
            <person name="Banno H."/>
            <person name="Chua N.-H."/>
        </authorList>
    </citation>
    <scope>NUCLEOTIDE SEQUENCE [LARGE SCALE GENOMIC DNA]</scope>
    <source>
        <strain evidence="6">Vibrio tapetis CECT4600</strain>
    </source>
</reference>
<gene>
    <name evidence="6" type="ORF">VTAP4600_A0681</name>
</gene>
<evidence type="ECO:0000313" key="6">
    <source>
        <dbReference type="EMBL" id="SON48660.1"/>
    </source>
</evidence>
<dbReference type="InterPro" id="IPR017900">
    <property type="entry name" value="4Fe4S_Fe_S_CS"/>
</dbReference>
<evidence type="ECO:0000313" key="7">
    <source>
        <dbReference type="Proteomes" id="UP000235828"/>
    </source>
</evidence>
<dbReference type="Pfam" id="PF12838">
    <property type="entry name" value="Fer4_7"/>
    <property type="match status" value="1"/>
</dbReference>
<dbReference type="Gene3D" id="3.30.70.20">
    <property type="match status" value="2"/>
</dbReference>
<dbReference type="PANTHER" id="PTHR43687:SF4">
    <property type="entry name" value="BLR5484 PROTEIN"/>
    <property type="match status" value="1"/>
</dbReference>
<keyword evidence="3" id="KW-0408">Iron</keyword>
<evidence type="ECO:0000256" key="3">
    <source>
        <dbReference type="ARBA" id="ARBA00023004"/>
    </source>
</evidence>
<dbReference type="PANTHER" id="PTHR43687">
    <property type="entry name" value="ADENYLYLSULFATE REDUCTASE, BETA SUBUNIT"/>
    <property type="match status" value="1"/>
</dbReference>